<feature type="transmembrane region" description="Helical" evidence="1">
    <location>
        <begin position="219"/>
        <end position="238"/>
    </location>
</feature>
<sequence length="316" mass="35811">MSKLISEQLLQYLETLERSLRMPPEQARPVVDEVRDDLLTHVQRRVERGQDESQAVAAAIEEMGPPEQLAAELRVTMPPMGHASVRVLRRAAAIFLTMFLLWVGWHVRAMDFGFSLPRAVAYGVLLTPIALLIWPDLIWRKNWMFTVVPTVVIFFLSVLVMSVGQTTYTVMEIDPQAAPVIPDVRKPSGGGIVGYSVLGMLLALTVYLFSQIQRRRQRWLAFGFSLLLVAAIEGPYAVEEYRYSQQLRQTQASLQTLKDERGSYPAEVPLEFLATPAFHYNSQADGTVYSLFWDRPLSPGYAIGYSSQDNRMWIND</sequence>
<gene>
    <name evidence="2" type="ORF">UC8_39930</name>
</gene>
<dbReference type="NCBIfam" id="NF038403">
    <property type="entry name" value="perm_prefix_1"/>
    <property type="match status" value="1"/>
</dbReference>
<evidence type="ECO:0000313" key="3">
    <source>
        <dbReference type="Proteomes" id="UP000325286"/>
    </source>
</evidence>
<dbReference type="OrthoDB" id="288245at2"/>
<name>A0A5B9QSJ7_9BACT</name>
<keyword evidence="1" id="KW-0472">Membrane</keyword>
<feature type="transmembrane region" description="Helical" evidence="1">
    <location>
        <begin position="87"/>
        <end position="107"/>
    </location>
</feature>
<dbReference type="KEGG" id="rul:UC8_39930"/>
<dbReference type="Proteomes" id="UP000325286">
    <property type="component" value="Chromosome"/>
</dbReference>
<accession>A0A5B9QSJ7</accession>
<feature type="transmembrane region" description="Helical" evidence="1">
    <location>
        <begin position="151"/>
        <end position="171"/>
    </location>
</feature>
<keyword evidence="1" id="KW-0812">Transmembrane</keyword>
<dbReference type="InterPro" id="IPR047928">
    <property type="entry name" value="Perm_prefix_1"/>
</dbReference>
<dbReference type="AlphaFoldDB" id="A0A5B9QSJ7"/>
<protein>
    <submittedName>
        <fullName evidence="2">Uncharacterized protein</fullName>
    </submittedName>
</protein>
<keyword evidence="3" id="KW-1185">Reference proteome</keyword>
<evidence type="ECO:0000256" key="1">
    <source>
        <dbReference type="SAM" id="Phobius"/>
    </source>
</evidence>
<evidence type="ECO:0000313" key="2">
    <source>
        <dbReference type="EMBL" id="QEG41964.1"/>
    </source>
</evidence>
<feature type="transmembrane region" description="Helical" evidence="1">
    <location>
        <begin position="119"/>
        <end position="139"/>
    </location>
</feature>
<dbReference type="RefSeq" id="WP_068141415.1">
    <property type="nucleotide sequence ID" value="NZ_CP042914.1"/>
</dbReference>
<reference evidence="2 3" key="1">
    <citation type="submission" date="2019-08" db="EMBL/GenBank/DDBJ databases">
        <title>Deep-cultivation of Planctomycetes and their phenomic and genomic characterization uncovers novel biology.</title>
        <authorList>
            <person name="Wiegand S."/>
            <person name="Jogler M."/>
            <person name="Boedeker C."/>
            <person name="Pinto D."/>
            <person name="Vollmers J."/>
            <person name="Rivas-Marin E."/>
            <person name="Kohn T."/>
            <person name="Peeters S.H."/>
            <person name="Heuer A."/>
            <person name="Rast P."/>
            <person name="Oberbeckmann S."/>
            <person name="Bunk B."/>
            <person name="Jeske O."/>
            <person name="Meyerdierks A."/>
            <person name="Storesund J.E."/>
            <person name="Kallscheuer N."/>
            <person name="Luecker S."/>
            <person name="Lage O.M."/>
            <person name="Pohl T."/>
            <person name="Merkel B.J."/>
            <person name="Hornburger P."/>
            <person name="Mueller R.-W."/>
            <person name="Bruemmer F."/>
            <person name="Labrenz M."/>
            <person name="Spormann A.M."/>
            <person name="Op den Camp H."/>
            <person name="Overmann J."/>
            <person name="Amann R."/>
            <person name="Jetten M.S.M."/>
            <person name="Mascher T."/>
            <person name="Medema M.H."/>
            <person name="Devos D.P."/>
            <person name="Kaster A.-K."/>
            <person name="Ovreas L."/>
            <person name="Rohde M."/>
            <person name="Galperin M.Y."/>
            <person name="Jogler C."/>
        </authorList>
    </citation>
    <scope>NUCLEOTIDE SEQUENCE [LARGE SCALE GENOMIC DNA]</scope>
    <source>
        <strain evidence="2 3">UC8</strain>
    </source>
</reference>
<proteinExistence type="predicted"/>
<dbReference type="Pfam" id="PF22564">
    <property type="entry name" value="HAAS"/>
    <property type="match status" value="1"/>
</dbReference>
<dbReference type="EMBL" id="CP042914">
    <property type="protein sequence ID" value="QEG41964.1"/>
    <property type="molecule type" value="Genomic_DNA"/>
</dbReference>
<feature type="transmembrane region" description="Helical" evidence="1">
    <location>
        <begin position="191"/>
        <end position="210"/>
    </location>
</feature>
<keyword evidence="1" id="KW-1133">Transmembrane helix</keyword>
<organism evidence="2 3">
    <name type="scientific">Roseimaritima ulvae</name>
    <dbReference type="NCBI Taxonomy" id="980254"/>
    <lineage>
        <taxon>Bacteria</taxon>
        <taxon>Pseudomonadati</taxon>
        <taxon>Planctomycetota</taxon>
        <taxon>Planctomycetia</taxon>
        <taxon>Pirellulales</taxon>
        <taxon>Pirellulaceae</taxon>
        <taxon>Roseimaritima</taxon>
    </lineage>
</organism>